<organism evidence="5 6">
    <name type="scientific">Candidatus Shapirobacteria bacterium CG09_land_8_20_14_0_10_39_12</name>
    <dbReference type="NCBI Taxonomy" id="1974885"/>
    <lineage>
        <taxon>Bacteria</taxon>
        <taxon>Candidatus Shapironibacteriota</taxon>
    </lineage>
</organism>
<dbReference type="EMBL" id="PEZI01000019">
    <property type="protein sequence ID" value="PIS14793.1"/>
    <property type="molecule type" value="Genomic_DNA"/>
</dbReference>
<feature type="binding site" evidence="2">
    <location>
        <begin position="184"/>
        <end position="191"/>
    </location>
    <ligand>
        <name>ATP</name>
        <dbReference type="ChEBI" id="CHEBI:30616"/>
    </ligand>
</feature>
<dbReference type="PANTHER" id="PTHR13504">
    <property type="entry name" value="FIDO DOMAIN-CONTAINING PROTEIN DDB_G0283145"/>
    <property type="match status" value="1"/>
</dbReference>
<accession>A0A2H0WQ53</accession>
<evidence type="ECO:0000313" key="5">
    <source>
        <dbReference type="EMBL" id="PIS14793.1"/>
    </source>
</evidence>
<feature type="site" description="Important for autoinhibition of adenylyltransferase activity" evidence="3">
    <location>
        <position position="55"/>
    </location>
</feature>
<evidence type="ECO:0000313" key="6">
    <source>
        <dbReference type="Proteomes" id="UP000230775"/>
    </source>
</evidence>
<dbReference type="Gene3D" id="1.10.3290.10">
    <property type="entry name" value="Fido-like domain"/>
    <property type="match status" value="1"/>
</dbReference>
<evidence type="ECO:0000256" key="2">
    <source>
        <dbReference type="PIRSR" id="PIRSR640198-2"/>
    </source>
</evidence>
<dbReference type="AlphaFoldDB" id="A0A2H0WQ53"/>
<feature type="domain" description="Fido" evidence="4">
    <location>
        <begin position="100"/>
        <end position="240"/>
    </location>
</feature>
<dbReference type="Pfam" id="PF02661">
    <property type="entry name" value="Fic"/>
    <property type="match status" value="1"/>
</dbReference>
<dbReference type="InterPro" id="IPR003812">
    <property type="entry name" value="Fido"/>
</dbReference>
<feature type="active site" evidence="1">
    <location>
        <position position="180"/>
    </location>
</feature>
<reference evidence="6" key="1">
    <citation type="submission" date="2017-09" db="EMBL/GenBank/DDBJ databases">
        <title>Depth-based differentiation of microbial function through sediment-hosted aquifers and enrichment of novel symbionts in the deep terrestrial subsurface.</title>
        <authorList>
            <person name="Probst A.J."/>
            <person name="Ladd B."/>
            <person name="Jarett J.K."/>
            <person name="Geller-Mcgrath D.E."/>
            <person name="Sieber C.M.K."/>
            <person name="Emerson J.B."/>
            <person name="Anantharaman K."/>
            <person name="Thomas B.C."/>
            <person name="Malmstrom R."/>
            <person name="Stieglmeier M."/>
            <person name="Klingl A."/>
            <person name="Woyke T."/>
            <person name="Ryan C.M."/>
            <person name="Banfield J.F."/>
        </authorList>
    </citation>
    <scope>NUCLEOTIDE SEQUENCE [LARGE SCALE GENOMIC DNA]</scope>
</reference>
<protein>
    <recommendedName>
        <fullName evidence="4">Fido domain-containing protein</fullName>
    </recommendedName>
</protein>
<name>A0A2H0WQ53_9BACT</name>
<dbReference type="Proteomes" id="UP000230775">
    <property type="component" value="Unassembled WGS sequence"/>
</dbReference>
<dbReference type="PANTHER" id="PTHR13504:SF38">
    <property type="entry name" value="FIDO DOMAIN-CONTAINING PROTEIN"/>
    <property type="match status" value="1"/>
</dbReference>
<dbReference type="SUPFAM" id="SSF46785">
    <property type="entry name" value="Winged helix' DNA-binding domain"/>
    <property type="match status" value="1"/>
</dbReference>
<dbReference type="GO" id="GO:0005524">
    <property type="term" value="F:ATP binding"/>
    <property type="evidence" value="ECO:0007669"/>
    <property type="project" value="UniProtKB-KW"/>
</dbReference>
<sequence length="327" mass="36867">MKNIYFKENNKIRELVKKIEALNIAYKTLEPPPEIIKDLLGKSLLKSALYSARIEGNPLSLAEVGERSLEKNSKSLHQKEVANLLSAYLFVNSKNAPKMFSKNLILKLHQLVMKNIFSQAGSFRSEPSAIFNQAGIAVYLAPSPKLINGLIDELILFANQKSVPVLAKSAVIQFAFEKIHPFLDGNGRVGRLLSAFILFKAGYSYLSSSLEEYINENKLQYYEALEPSKDAGGFVEFYLQALLQTAKKNFSKINADNTKTEGNDLLPRRKEILLIIKDHPDCSFDFISRRFSSVNPKTLHYDLKKLQDSGFVIKIGRTRGALYRAKN</sequence>
<dbReference type="InterPro" id="IPR040198">
    <property type="entry name" value="Fido_containing"/>
</dbReference>
<proteinExistence type="predicted"/>
<keyword evidence="2" id="KW-0067">ATP-binding</keyword>
<dbReference type="Gene3D" id="1.10.10.10">
    <property type="entry name" value="Winged helix-like DNA-binding domain superfamily/Winged helix DNA-binding domain"/>
    <property type="match status" value="1"/>
</dbReference>
<dbReference type="InterPro" id="IPR036390">
    <property type="entry name" value="WH_DNA-bd_sf"/>
</dbReference>
<dbReference type="InterPro" id="IPR036597">
    <property type="entry name" value="Fido-like_dom_sf"/>
</dbReference>
<evidence type="ECO:0000256" key="1">
    <source>
        <dbReference type="PIRSR" id="PIRSR640198-1"/>
    </source>
</evidence>
<evidence type="ECO:0000256" key="3">
    <source>
        <dbReference type="PIRSR" id="PIRSR640198-3"/>
    </source>
</evidence>
<dbReference type="PROSITE" id="PS51459">
    <property type="entry name" value="FIDO"/>
    <property type="match status" value="1"/>
</dbReference>
<gene>
    <name evidence="5" type="ORF">COT64_00780</name>
</gene>
<keyword evidence="2" id="KW-0547">Nucleotide-binding</keyword>
<feature type="binding site" evidence="2">
    <location>
        <begin position="221"/>
        <end position="222"/>
    </location>
    <ligand>
        <name>ATP</name>
        <dbReference type="ChEBI" id="CHEBI:30616"/>
    </ligand>
</feature>
<comment type="caution">
    <text evidence="5">The sequence shown here is derived from an EMBL/GenBank/DDBJ whole genome shotgun (WGS) entry which is preliminary data.</text>
</comment>
<dbReference type="InterPro" id="IPR036388">
    <property type="entry name" value="WH-like_DNA-bd_sf"/>
</dbReference>
<dbReference type="SUPFAM" id="SSF140931">
    <property type="entry name" value="Fic-like"/>
    <property type="match status" value="1"/>
</dbReference>
<evidence type="ECO:0000259" key="4">
    <source>
        <dbReference type="PROSITE" id="PS51459"/>
    </source>
</evidence>